<accession>A0ABT8A0J5</accession>
<evidence type="ECO:0000313" key="2">
    <source>
        <dbReference type="EMBL" id="MDN3563224.1"/>
    </source>
</evidence>
<dbReference type="Proteomes" id="UP001529369">
    <property type="component" value="Unassembled WGS sequence"/>
</dbReference>
<keyword evidence="3" id="KW-1185">Reference proteome</keyword>
<gene>
    <name evidence="2" type="ORF">QWZ14_02380</name>
</gene>
<evidence type="ECO:0000256" key="1">
    <source>
        <dbReference type="SAM" id="Phobius"/>
    </source>
</evidence>
<comment type="caution">
    <text evidence="2">The sequence shown here is derived from an EMBL/GenBank/DDBJ whole genome shotgun (WGS) entry which is preliminary data.</text>
</comment>
<feature type="transmembrane region" description="Helical" evidence="1">
    <location>
        <begin position="61"/>
        <end position="79"/>
    </location>
</feature>
<evidence type="ECO:0000313" key="3">
    <source>
        <dbReference type="Proteomes" id="UP001529369"/>
    </source>
</evidence>
<feature type="transmembrane region" description="Helical" evidence="1">
    <location>
        <begin position="6"/>
        <end position="25"/>
    </location>
</feature>
<dbReference type="RefSeq" id="WP_290314963.1">
    <property type="nucleotide sequence ID" value="NZ_JAUFPN010000020.1"/>
</dbReference>
<feature type="transmembrane region" description="Helical" evidence="1">
    <location>
        <begin position="352"/>
        <end position="373"/>
    </location>
</feature>
<sequence length="416" mass="44053">MHWRLSLWPVVAAQGLLVAHLLHLVLRAQGHAGTAPLLLTALALAMLTGLPFIVAQLQPDLFTGVVVLCAWLIGFRNAALSRIERWYVLGLACLAVVVHQSHVPLALGLAMVGFLLALGQGLRPALRVLGRMAAPPLLAALALLAVNAAVHRAPAVSPYGSVFLATRMLFDASGQAWLDRHCPSEEFRICAVRWELGIGHNHFLWDPSGPLHTRLGGPKAWAAEASSIIRDVIREDPLGVLHAAIGNTLLQLTQIDTGDGLGPWLGTPGPEPLIERFFPAEHAAFLAARQQRGTLLPMVERLATLHAAIFYGTLVLLLVALAWPRAEQPGATAEATSAPGRPGQGRRHGPRGVVLTALVLAALLGNAAITGALSGPAGRYQARITWLGLIAVVAVLLPRRPALVPAAARPGGQVTR</sequence>
<name>A0ABT8A0J5_9PROT</name>
<feature type="transmembrane region" description="Helical" evidence="1">
    <location>
        <begin position="37"/>
        <end position="55"/>
    </location>
</feature>
<organism evidence="2 3">
    <name type="scientific">Paeniroseomonas aquatica</name>
    <dbReference type="NCBI Taxonomy" id="373043"/>
    <lineage>
        <taxon>Bacteria</taxon>
        <taxon>Pseudomonadati</taxon>
        <taxon>Pseudomonadota</taxon>
        <taxon>Alphaproteobacteria</taxon>
        <taxon>Acetobacterales</taxon>
        <taxon>Acetobacteraceae</taxon>
        <taxon>Paeniroseomonas</taxon>
    </lineage>
</organism>
<dbReference type="EMBL" id="JAUFPN010000020">
    <property type="protein sequence ID" value="MDN3563224.1"/>
    <property type="molecule type" value="Genomic_DNA"/>
</dbReference>
<keyword evidence="1" id="KW-1133">Transmembrane helix</keyword>
<keyword evidence="1" id="KW-0812">Transmembrane</keyword>
<keyword evidence="1" id="KW-0472">Membrane</keyword>
<reference evidence="3" key="1">
    <citation type="journal article" date="2019" name="Int. J. Syst. Evol. Microbiol.">
        <title>The Global Catalogue of Microorganisms (GCM) 10K type strain sequencing project: providing services to taxonomists for standard genome sequencing and annotation.</title>
        <authorList>
            <consortium name="The Broad Institute Genomics Platform"/>
            <consortium name="The Broad Institute Genome Sequencing Center for Infectious Disease"/>
            <person name="Wu L."/>
            <person name="Ma J."/>
        </authorList>
    </citation>
    <scope>NUCLEOTIDE SEQUENCE [LARGE SCALE GENOMIC DNA]</scope>
    <source>
        <strain evidence="3">CECT 7131</strain>
    </source>
</reference>
<evidence type="ECO:0008006" key="4">
    <source>
        <dbReference type="Google" id="ProtNLM"/>
    </source>
</evidence>
<feature type="transmembrane region" description="Helical" evidence="1">
    <location>
        <begin position="302"/>
        <end position="323"/>
    </location>
</feature>
<proteinExistence type="predicted"/>
<feature type="transmembrane region" description="Helical" evidence="1">
    <location>
        <begin position="86"/>
        <end position="116"/>
    </location>
</feature>
<protein>
    <recommendedName>
        <fullName evidence="4">Glycosyltransferase RgtA/B/C/D-like domain-containing protein</fullName>
    </recommendedName>
</protein>
<feature type="transmembrane region" description="Helical" evidence="1">
    <location>
        <begin position="128"/>
        <end position="150"/>
    </location>
</feature>